<protein>
    <submittedName>
        <fullName evidence="1">N-acetylglucosaminyl deacetylase, LmbE family</fullName>
    </submittedName>
</protein>
<dbReference type="PANTHER" id="PTHR12993:SF30">
    <property type="entry name" value="N-ACETYL-ALPHA-D-GLUCOSAMINYL L-MALATE DEACETYLASE 1"/>
    <property type="match status" value="1"/>
</dbReference>
<evidence type="ECO:0000313" key="1">
    <source>
        <dbReference type="EMBL" id="SHH15808.1"/>
    </source>
</evidence>
<reference evidence="1 2" key="1">
    <citation type="submission" date="2016-11" db="EMBL/GenBank/DDBJ databases">
        <authorList>
            <person name="Jaros S."/>
            <person name="Januszkiewicz K."/>
            <person name="Wedrychowicz H."/>
        </authorList>
    </citation>
    <scope>NUCLEOTIDE SEQUENCE [LARGE SCALE GENOMIC DNA]</scope>
    <source>
        <strain evidence="1 2">DSM 24574</strain>
    </source>
</reference>
<dbReference type="PANTHER" id="PTHR12993">
    <property type="entry name" value="N-ACETYLGLUCOSAMINYL-PHOSPHATIDYLINOSITOL DE-N-ACETYLASE-RELATED"/>
    <property type="match status" value="1"/>
</dbReference>
<organism evidence="1 2">
    <name type="scientific">Chryseolinea serpens</name>
    <dbReference type="NCBI Taxonomy" id="947013"/>
    <lineage>
        <taxon>Bacteria</taxon>
        <taxon>Pseudomonadati</taxon>
        <taxon>Bacteroidota</taxon>
        <taxon>Cytophagia</taxon>
        <taxon>Cytophagales</taxon>
        <taxon>Fulvivirgaceae</taxon>
        <taxon>Chryseolinea</taxon>
    </lineage>
</organism>
<sequence>MKRHVLHFLIVPVLLLLTIAGFAQTQQPIRIVMIGAHPDDCDIKGGGTAALFAAMGYAVKFVAVTNGDAGHQTMGGGPLAKRRFEEAQESARRLGIAAYHILPNHDGELLPSLSVRLEIIREIREWNADVVISPRPNDYHPDHRYTGVLVQDAAFMVGVPNVASDVPALRKNPVFLYFEDYFQRPNPFRPDVSVDITSVFDKKINALDSHKSQVYEWLPWIGNYATEVPAEGPGRIKWLATRYTRKITPEARKTLEAGYGKDKAQAAQHAESFEICEYGTQPTPEEIHRLFPMIKIQ</sequence>
<dbReference type="STRING" id="947013.SAMN04488109_2930"/>
<dbReference type="EMBL" id="FQWQ01000002">
    <property type="protein sequence ID" value="SHH15808.1"/>
    <property type="molecule type" value="Genomic_DNA"/>
</dbReference>
<keyword evidence="2" id="KW-1185">Reference proteome</keyword>
<dbReference type="GO" id="GO:0016811">
    <property type="term" value="F:hydrolase activity, acting on carbon-nitrogen (but not peptide) bonds, in linear amides"/>
    <property type="evidence" value="ECO:0007669"/>
    <property type="project" value="TreeGrafter"/>
</dbReference>
<dbReference type="Gene3D" id="3.40.50.10320">
    <property type="entry name" value="LmbE-like"/>
    <property type="match status" value="1"/>
</dbReference>
<dbReference type="AlphaFoldDB" id="A0A1M5QPF8"/>
<dbReference type="InterPro" id="IPR024078">
    <property type="entry name" value="LmbE-like_dom_sf"/>
</dbReference>
<dbReference type="Proteomes" id="UP000184212">
    <property type="component" value="Unassembled WGS sequence"/>
</dbReference>
<name>A0A1M5QPF8_9BACT</name>
<proteinExistence type="predicted"/>
<evidence type="ECO:0000313" key="2">
    <source>
        <dbReference type="Proteomes" id="UP000184212"/>
    </source>
</evidence>
<dbReference type="RefSeq" id="WP_073135418.1">
    <property type="nucleotide sequence ID" value="NZ_FQWQ01000002.1"/>
</dbReference>
<dbReference type="Pfam" id="PF02585">
    <property type="entry name" value="PIG-L"/>
    <property type="match status" value="1"/>
</dbReference>
<dbReference type="InterPro" id="IPR003737">
    <property type="entry name" value="GlcNAc_PI_deacetylase-related"/>
</dbReference>
<dbReference type="SUPFAM" id="SSF102588">
    <property type="entry name" value="LmbE-like"/>
    <property type="match status" value="1"/>
</dbReference>
<accession>A0A1M5QPF8</accession>
<gene>
    <name evidence="1" type="ORF">SAMN04488109_2930</name>
</gene>
<dbReference type="OrthoDB" id="9790023at2"/>